<dbReference type="PANTHER" id="PTHR45943">
    <property type="entry name" value="E3 UBIQUITIN-PROTEIN LIGASE MYCBP2"/>
    <property type="match status" value="1"/>
</dbReference>
<dbReference type="GO" id="GO:0005634">
    <property type="term" value="C:nucleus"/>
    <property type="evidence" value="ECO:0007669"/>
    <property type="project" value="TreeGrafter"/>
</dbReference>
<evidence type="ECO:0000256" key="1">
    <source>
        <dbReference type="ARBA" id="ARBA00022786"/>
    </source>
</evidence>
<dbReference type="InterPro" id="IPR000408">
    <property type="entry name" value="Reg_chr_condens"/>
</dbReference>
<dbReference type="GO" id="GO:0061630">
    <property type="term" value="F:ubiquitin protein ligase activity"/>
    <property type="evidence" value="ECO:0007669"/>
    <property type="project" value="TreeGrafter"/>
</dbReference>
<organism evidence="4">
    <name type="scientific">Heliothis virescens</name>
    <name type="common">Tobacco budworm moth</name>
    <dbReference type="NCBI Taxonomy" id="7102"/>
    <lineage>
        <taxon>Eukaryota</taxon>
        <taxon>Metazoa</taxon>
        <taxon>Ecdysozoa</taxon>
        <taxon>Arthropoda</taxon>
        <taxon>Hexapoda</taxon>
        <taxon>Insecta</taxon>
        <taxon>Pterygota</taxon>
        <taxon>Neoptera</taxon>
        <taxon>Endopterygota</taxon>
        <taxon>Lepidoptera</taxon>
        <taxon>Glossata</taxon>
        <taxon>Ditrysia</taxon>
        <taxon>Noctuoidea</taxon>
        <taxon>Noctuidae</taxon>
        <taxon>Heliothinae</taxon>
        <taxon>Heliothis</taxon>
    </lineage>
</organism>
<evidence type="ECO:0000259" key="3">
    <source>
        <dbReference type="Pfam" id="PF08005"/>
    </source>
</evidence>
<dbReference type="InterPro" id="IPR012983">
    <property type="entry name" value="PHR"/>
</dbReference>
<dbReference type="Gene3D" id="2.130.10.30">
    <property type="entry name" value="Regulator of chromosome condensation 1/beta-lactamase-inhibitor protein II"/>
    <property type="match status" value="1"/>
</dbReference>
<dbReference type="PROSITE" id="PS50012">
    <property type="entry name" value="RCC1_3"/>
    <property type="match status" value="2"/>
</dbReference>
<dbReference type="Pfam" id="PF08005">
    <property type="entry name" value="PHR"/>
    <property type="match status" value="2"/>
</dbReference>
<feature type="domain" description="PHR" evidence="3">
    <location>
        <begin position="485"/>
        <end position="634"/>
    </location>
</feature>
<protein>
    <recommendedName>
        <fullName evidence="3">PHR domain-containing protein</fullName>
    </recommendedName>
</protein>
<evidence type="ECO:0000313" key="4">
    <source>
        <dbReference type="EMBL" id="PCG68172.1"/>
    </source>
</evidence>
<sequence length="1412" mass="155276">MRDTEHAYTGITAWRFQPLPSCHACFTHRKHVDDDGEASALGDAKSDIDNDGEASAIADSASDDQSQCFVEINLDIDNAAYARADSRSDLDDVAEAFATLDARSDKENARFGAWGGQAEERDAALKVSSLPPARVAVPGGHRIAAVACGLHHTVLLTEHGEVLTFGSNQYGQLGAGDIAVHHRIVRVRVPKAASVAAGSNHTAVLTRDGELYTFGSYQKGSLGRPRMEEPLKADRSPIWYATPGRVPRLGPRHSCKAVWVSASGDQTFVQVSQALIKTDTLFSSTISANSNTIVILPNRPEHTFKCITINRMDGTCNTWTGSEQVDFVNSLACLDPLYDLLWCYQPQMRVIKCYNILAYDSHKLQKCCNDPETYFDDGDFEYPNYGSMKRLEDFKNLENFDLSCRDEDRPTDNVALSNMSVLNQELAIPSVSGCSVTRIHAALHLLGCLDSLTYAHDIRLNQADSRRESLGSPILAVKEEFLTVNRFDSNGGGWGYSGHSVEAIRFMCDTDIILGGIGLYGGRGDYTAKVKLFDIGMEGGEQEGDGELLRETDDIVYECPPRDRYPVMFDTPVPLQANRWYVAWACISGPSSDCGSSGQAMVINDEIGFHFKTSKKSNNGTDVNAGQIPCFIYNTVNPDLALPLKVVDFGEPVVVLTKNLSRKVTVACFKSLITLLQWSWTTFKESSLETNGTIPINYQKLMIMKHQKRLVYVIRACLRLVKSYINEIYPQNNRKRNSHEYMSYFEAIAEVRNLIQSIMADPTPTCAMLPRKPGKNKSNRACYVQFALELSTSVLHEAHDTITACFHAFFPTAALKANNRDTPKQPEGEPESKANPTEWHLLDVIPRLLDIVMIPIQEQMTSRACGQAHDHGEIRQNERLAEYCCKLVARLVAELSISATSVREDSDSNSVKNLVTPSRFMRVNQTRAWNTGNGSPDAICFTVDRPGVTLLGVCVYGGLGNYEYSMELLHDMRLRAVPEEANSTHCWVSVEIAHGSYSAADLQHDMVQLKFERPVALKEELRYAIRLCNHGGRTANGDCGLPSVKGPDGTTFRFASCSLSFNGTTLARGQIPCLIYHGSSKSVSNAMECGRGLAGSLRGLAQLAAGAVLGRATDLLSALRSELSPDELRRRAAALHASPAVSVLLPYTLAHLDHLDDPKSVIKLLEQIHSLLPHVAALNLLLPGPEEASTTGHYYTWLESDHPYKQATVTNMRVLFPRSVSWMVLEMDPRSITAQPEDSLTVYAVAGTPKHRCHCADEVRVSDPPFRKRLVQLSGAGEVEEAGEDADADAGCMHYNCSYVSVTPRLANNANDWPQKALLIPGNEVIFSLETASDYLTEYNKSNNEESRFGFRCLCVGYSDAPLTTARQGLAALEMELVHAAAAGASKLLAPDIDLPPLTFCQYPSYTIVSAA</sequence>
<dbReference type="InterPro" id="IPR009091">
    <property type="entry name" value="RCC1/BLIP-II"/>
</dbReference>
<feature type="domain" description="PHR" evidence="3">
    <location>
        <begin position="918"/>
        <end position="1076"/>
    </location>
</feature>
<dbReference type="GO" id="GO:0008582">
    <property type="term" value="P:regulation of synaptic assembly at neuromuscular junction"/>
    <property type="evidence" value="ECO:0007669"/>
    <property type="project" value="TreeGrafter"/>
</dbReference>
<dbReference type="EMBL" id="NWSH01002493">
    <property type="protein sequence ID" value="PCG68172.1"/>
    <property type="molecule type" value="Genomic_DNA"/>
</dbReference>
<dbReference type="GO" id="GO:0007411">
    <property type="term" value="P:axon guidance"/>
    <property type="evidence" value="ECO:0007669"/>
    <property type="project" value="TreeGrafter"/>
</dbReference>
<gene>
    <name evidence="4" type="ORF">B5V51_5521</name>
</gene>
<dbReference type="STRING" id="7102.A0A2A4J9S6"/>
<dbReference type="Pfam" id="PF13540">
    <property type="entry name" value="RCC1_2"/>
    <property type="match status" value="2"/>
</dbReference>
<reference evidence="4" key="1">
    <citation type="submission" date="2017-09" db="EMBL/GenBank/DDBJ databases">
        <title>Contemporary evolution of a Lepidopteran species, Heliothis virescens, in response to modern agricultural practices.</title>
        <authorList>
            <person name="Fritz M.L."/>
            <person name="Deyonke A.M."/>
            <person name="Papanicolaou A."/>
            <person name="Micinski S."/>
            <person name="Westbrook J."/>
            <person name="Gould F."/>
        </authorList>
    </citation>
    <scope>NUCLEOTIDE SEQUENCE [LARGE SCALE GENOMIC DNA]</scope>
    <source>
        <strain evidence="4">HvINT-</strain>
        <tissue evidence="4">Whole body</tissue>
    </source>
</reference>
<keyword evidence="1" id="KW-0833">Ubl conjugation pathway</keyword>
<name>A0A2A4J9S6_HELVI</name>
<dbReference type="PANTHER" id="PTHR45943:SF1">
    <property type="entry name" value="E3 UBIQUITIN-PROTEIN LIGASE MYCBP2"/>
    <property type="match status" value="1"/>
</dbReference>
<dbReference type="PROSITE" id="PS00626">
    <property type="entry name" value="RCC1_2"/>
    <property type="match status" value="2"/>
</dbReference>
<feature type="repeat" description="RCC1" evidence="2">
    <location>
        <begin position="160"/>
        <end position="208"/>
    </location>
</feature>
<dbReference type="GO" id="GO:0005886">
    <property type="term" value="C:plasma membrane"/>
    <property type="evidence" value="ECO:0007669"/>
    <property type="project" value="TreeGrafter"/>
</dbReference>
<comment type="caution">
    <text evidence="4">The sequence shown here is derived from an EMBL/GenBank/DDBJ whole genome shotgun (WGS) entry which is preliminary data.</text>
</comment>
<dbReference type="SUPFAM" id="SSF50985">
    <property type="entry name" value="RCC1/BLIP-II"/>
    <property type="match status" value="1"/>
</dbReference>
<accession>A0A2A4J9S6</accession>
<dbReference type="Gene3D" id="2.60.120.820">
    <property type="entry name" value="PHR domain"/>
    <property type="match status" value="2"/>
</dbReference>
<feature type="repeat" description="RCC1" evidence="2">
    <location>
        <begin position="209"/>
        <end position="273"/>
    </location>
</feature>
<dbReference type="InterPro" id="IPR038648">
    <property type="entry name" value="PHR_sf"/>
</dbReference>
<proteinExistence type="predicted"/>
<evidence type="ECO:0000256" key="2">
    <source>
        <dbReference type="PROSITE-ProRule" id="PRU00235"/>
    </source>
</evidence>